<dbReference type="EC" id="4.2.99.18" evidence="2"/>
<evidence type="ECO:0000256" key="5">
    <source>
        <dbReference type="ARBA" id="ARBA00022771"/>
    </source>
</evidence>
<dbReference type="Pfam" id="PF01149">
    <property type="entry name" value="Fapy_DNA_glyco"/>
    <property type="match status" value="1"/>
</dbReference>
<dbReference type="InterPro" id="IPR035937">
    <property type="entry name" value="FPG_N"/>
</dbReference>
<comment type="caution">
    <text evidence="16">The sequence shown here is derived from an EMBL/GenBank/DDBJ whole genome shotgun (WGS) entry which is preliminary data.</text>
</comment>
<comment type="similarity">
    <text evidence="1">Belongs to the FPG family.</text>
</comment>
<evidence type="ECO:0000256" key="9">
    <source>
        <dbReference type="ARBA" id="ARBA00023204"/>
    </source>
</evidence>
<keyword evidence="9" id="KW-0234">DNA repair</keyword>
<dbReference type="PROSITE" id="PS51066">
    <property type="entry name" value="ZF_FPG_2"/>
    <property type="match status" value="1"/>
</dbReference>
<keyword evidence="8" id="KW-0238">DNA-binding</keyword>
<keyword evidence="4" id="KW-0227">DNA damage</keyword>
<dbReference type="PANTHER" id="PTHR42697:SF1">
    <property type="entry name" value="ENDONUCLEASE 8"/>
    <property type="match status" value="1"/>
</dbReference>
<name>A0ABU2N4Z2_9PSEU</name>
<evidence type="ECO:0000256" key="1">
    <source>
        <dbReference type="ARBA" id="ARBA00009409"/>
    </source>
</evidence>
<protein>
    <recommendedName>
        <fullName evidence="2">DNA-(apurinic or apyrimidinic site) lyase</fullName>
        <ecNumber evidence="2">4.2.99.18</ecNumber>
    </recommendedName>
</protein>
<keyword evidence="6" id="KW-0378">Hydrolase</keyword>
<evidence type="ECO:0000313" key="17">
    <source>
        <dbReference type="Proteomes" id="UP001183202"/>
    </source>
</evidence>
<dbReference type="SUPFAM" id="SSF57716">
    <property type="entry name" value="Glucocorticoid receptor-like (DNA-binding domain)"/>
    <property type="match status" value="1"/>
</dbReference>
<keyword evidence="10" id="KW-0456">Lyase</keyword>
<reference evidence="17" key="1">
    <citation type="submission" date="2023-07" db="EMBL/GenBank/DDBJ databases">
        <title>30 novel species of actinomycetes from the DSMZ collection.</title>
        <authorList>
            <person name="Nouioui I."/>
        </authorList>
    </citation>
    <scope>NUCLEOTIDE SEQUENCE [LARGE SCALE GENOMIC DNA]</scope>
    <source>
        <strain evidence="17">DSM 45834</strain>
    </source>
</reference>
<dbReference type="RefSeq" id="WP_311554964.1">
    <property type="nucleotide sequence ID" value="NZ_JAVREJ010000003.1"/>
</dbReference>
<evidence type="ECO:0000256" key="6">
    <source>
        <dbReference type="ARBA" id="ARBA00022801"/>
    </source>
</evidence>
<evidence type="ECO:0000256" key="13">
    <source>
        <dbReference type="PROSITE-ProRule" id="PRU00391"/>
    </source>
</evidence>
<evidence type="ECO:0000256" key="3">
    <source>
        <dbReference type="ARBA" id="ARBA00022723"/>
    </source>
</evidence>
<evidence type="ECO:0000256" key="10">
    <source>
        <dbReference type="ARBA" id="ARBA00023239"/>
    </source>
</evidence>
<dbReference type="Proteomes" id="UP001183202">
    <property type="component" value="Unassembled WGS sequence"/>
</dbReference>
<dbReference type="Gene3D" id="3.20.190.10">
    <property type="entry name" value="MutM-like, N-terminal"/>
    <property type="match status" value="1"/>
</dbReference>
<keyword evidence="7" id="KW-0862">Zinc</keyword>
<dbReference type="EMBL" id="JAVREJ010000003">
    <property type="protein sequence ID" value="MDT0348996.1"/>
    <property type="molecule type" value="Genomic_DNA"/>
</dbReference>
<evidence type="ECO:0000256" key="11">
    <source>
        <dbReference type="ARBA" id="ARBA00023268"/>
    </source>
</evidence>
<dbReference type="InterPro" id="IPR010979">
    <property type="entry name" value="Ribosomal_uS13-like_H2TH"/>
</dbReference>
<evidence type="ECO:0000256" key="12">
    <source>
        <dbReference type="ARBA" id="ARBA00023295"/>
    </source>
</evidence>
<proteinExistence type="inferred from homology"/>
<sequence>MAEGDSIARLAARLDSGTAGCVITVCDVRHPRFATADLAGQRILGWAPRGKHLLMRTDAGITVHSHLRMSGRWTVLGAGKRLPRTVAARLRIAMRLHDDRTLAGIDLPVLTLVRTGDEHRVVGHLGPDLLDASTATDEGLARAAARVVAAGAQPAVAALLDQRRVAGLGNMWAQELLFLHGVDPWRPASATDPAPLLADARRRLRHAVDHDPSQNTTGRRSPRHWVYGRARRPCLRCATPIAFAEAARTPHGRETWWCPGCQH</sequence>
<dbReference type="SMART" id="SM00898">
    <property type="entry name" value="Fapy_DNA_glyco"/>
    <property type="match status" value="1"/>
</dbReference>
<dbReference type="InterPro" id="IPR000214">
    <property type="entry name" value="Znf_DNA_glyclase/AP_lyase"/>
</dbReference>
<keyword evidence="11" id="KW-0511">Multifunctional enzyme</keyword>
<dbReference type="SUPFAM" id="SSF46946">
    <property type="entry name" value="S13-like H2TH domain"/>
    <property type="match status" value="1"/>
</dbReference>
<dbReference type="InterPro" id="IPR012319">
    <property type="entry name" value="FPG_cat"/>
</dbReference>
<dbReference type="SUPFAM" id="SSF81624">
    <property type="entry name" value="N-terminal domain of MutM-like DNA repair proteins"/>
    <property type="match status" value="1"/>
</dbReference>
<evidence type="ECO:0000256" key="8">
    <source>
        <dbReference type="ARBA" id="ARBA00023125"/>
    </source>
</evidence>
<accession>A0ABU2N4Z2</accession>
<evidence type="ECO:0000256" key="7">
    <source>
        <dbReference type="ARBA" id="ARBA00022833"/>
    </source>
</evidence>
<dbReference type="PROSITE" id="PS51068">
    <property type="entry name" value="FPG_CAT"/>
    <property type="match status" value="1"/>
</dbReference>
<evidence type="ECO:0000259" key="14">
    <source>
        <dbReference type="PROSITE" id="PS51066"/>
    </source>
</evidence>
<dbReference type="SMART" id="SM01232">
    <property type="entry name" value="H2TH"/>
    <property type="match status" value="1"/>
</dbReference>
<organism evidence="16 17">
    <name type="scientific">Pseudonocardia charpentierae</name>
    <dbReference type="NCBI Taxonomy" id="3075545"/>
    <lineage>
        <taxon>Bacteria</taxon>
        <taxon>Bacillati</taxon>
        <taxon>Actinomycetota</taxon>
        <taxon>Actinomycetes</taxon>
        <taxon>Pseudonocardiales</taxon>
        <taxon>Pseudonocardiaceae</taxon>
        <taxon>Pseudonocardia</taxon>
    </lineage>
</organism>
<dbReference type="Pfam" id="PF06831">
    <property type="entry name" value="H2TH"/>
    <property type="match status" value="1"/>
</dbReference>
<keyword evidence="3" id="KW-0479">Metal-binding</keyword>
<keyword evidence="5 13" id="KW-0863">Zinc-finger</keyword>
<feature type="domain" description="Formamidopyrimidine-DNA glycosylase catalytic" evidence="15">
    <location>
        <begin position="2"/>
        <end position="103"/>
    </location>
</feature>
<dbReference type="InterPro" id="IPR015886">
    <property type="entry name" value="H2TH_FPG"/>
</dbReference>
<evidence type="ECO:0000256" key="2">
    <source>
        <dbReference type="ARBA" id="ARBA00012720"/>
    </source>
</evidence>
<dbReference type="PANTHER" id="PTHR42697">
    <property type="entry name" value="ENDONUCLEASE 8"/>
    <property type="match status" value="1"/>
</dbReference>
<evidence type="ECO:0000259" key="15">
    <source>
        <dbReference type="PROSITE" id="PS51068"/>
    </source>
</evidence>
<gene>
    <name evidence="16" type="ORF">RM445_05590</name>
</gene>
<keyword evidence="12" id="KW-0326">Glycosidase</keyword>
<keyword evidence="17" id="KW-1185">Reference proteome</keyword>
<evidence type="ECO:0000256" key="4">
    <source>
        <dbReference type="ARBA" id="ARBA00022763"/>
    </source>
</evidence>
<dbReference type="Gene3D" id="1.10.8.50">
    <property type="match status" value="1"/>
</dbReference>
<feature type="domain" description="FPG-type" evidence="14">
    <location>
        <begin position="225"/>
        <end position="263"/>
    </location>
</feature>
<evidence type="ECO:0000313" key="16">
    <source>
        <dbReference type="EMBL" id="MDT0348996.1"/>
    </source>
</evidence>